<organism evidence="2 3">
    <name type="scientific">Megasphaera stantonii</name>
    <dbReference type="NCBI Taxonomy" id="2144175"/>
    <lineage>
        <taxon>Bacteria</taxon>
        <taxon>Bacillati</taxon>
        <taxon>Bacillota</taxon>
        <taxon>Negativicutes</taxon>
        <taxon>Veillonellales</taxon>
        <taxon>Veillonellaceae</taxon>
        <taxon>Megasphaera</taxon>
    </lineage>
</organism>
<dbReference type="InterPro" id="IPR001279">
    <property type="entry name" value="Metallo-B-lactamas"/>
</dbReference>
<keyword evidence="2" id="KW-0378">Hydrolase</keyword>
<keyword evidence="3" id="KW-1185">Reference proteome</keyword>
<dbReference type="GO" id="GO:0016787">
    <property type="term" value="F:hydrolase activity"/>
    <property type="evidence" value="ECO:0007669"/>
    <property type="project" value="UniProtKB-KW"/>
</dbReference>
<dbReference type="Gene3D" id="3.60.15.10">
    <property type="entry name" value="Ribonuclease Z/Hydroxyacylglutathione hydrolase-like"/>
    <property type="match status" value="1"/>
</dbReference>
<evidence type="ECO:0000259" key="1">
    <source>
        <dbReference type="SMART" id="SM00849"/>
    </source>
</evidence>
<dbReference type="SMART" id="SM00849">
    <property type="entry name" value="Lactamase_B"/>
    <property type="match status" value="1"/>
</dbReference>
<dbReference type="SUPFAM" id="SSF56281">
    <property type="entry name" value="Metallo-hydrolase/oxidoreductase"/>
    <property type="match status" value="1"/>
</dbReference>
<dbReference type="PANTHER" id="PTHR43546">
    <property type="entry name" value="UPF0173 METAL-DEPENDENT HYDROLASE MJ1163-RELATED"/>
    <property type="match status" value="1"/>
</dbReference>
<dbReference type="AlphaFoldDB" id="A0A346AYR1"/>
<name>A0A346AYR1_9FIRM</name>
<dbReference type="Proteomes" id="UP000254337">
    <property type="component" value="Chromosome"/>
</dbReference>
<dbReference type="PANTHER" id="PTHR43546:SF3">
    <property type="entry name" value="UPF0173 METAL-DEPENDENT HYDROLASE MJ1163"/>
    <property type="match status" value="1"/>
</dbReference>
<evidence type="ECO:0000313" key="3">
    <source>
        <dbReference type="Proteomes" id="UP000254337"/>
    </source>
</evidence>
<reference evidence="2 3" key="1">
    <citation type="submission" date="2018-05" db="EMBL/GenBank/DDBJ databases">
        <title>Complete genome sequence of Megasphaera sp. AJH120T, isolated from the ceca of a chicken.</title>
        <authorList>
            <person name="Maki J."/>
            <person name="Looft T."/>
        </authorList>
    </citation>
    <scope>NUCLEOTIDE SEQUENCE [LARGE SCALE GENOMIC DNA]</scope>
    <source>
        <strain evidence="2 3">AJH120</strain>
    </source>
</reference>
<protein>
    <submittedName>
        <fullName evidence="2">Metal-dependent hydrolase</fullName>
    </submittedName>
</protein>
<sequence length="250" mass="27990">MKMNNTFEISYLGHSCFLIRTINGKNLLVDPWLRTNKSAAIMPEEVHDIDMIAVTHGAWDHLGDAIEICKQNNAHLFCGAEVALHAIDKGIKEENITKMIYGTALTYQNIGIRAIVAHHISMVEYKEQILSGSALSYIFRMEDGTGIYFSGDTCIFSDLKLYSELYPVDIAIIGMDNLPGCPIEMSGEEAALVAKWMDVDVAIPMHYPPDSLEPKKFATTLEKTRVKPVILKPGQVFSYERKSYNGKVKE</sequence>
<proteinExistence type="predicted"/>
<dbReference type="OrthoDB" id="9789133at2"/>
<dbReference type="InterPro" id="IPR036866">
    <property type="entry name" value="RibonucZ/Hydroxyglut_hydro"/>
</dbReference>
<dbReference type="Pfam" id="PF13483">
    <property type="entry name" value="Lactamase_B_3"/>
    <property type="match status" value="1"/>
</dbReference>
<gene>
    <name evidence="2" type="ORF">DKB62_05175</name>
</gene>
<dbReference type="NCBIfam" id="NF001911">
    <property type="entry name" value="PRK00685.1"/>
    <property type="match status" value="1"/>
</dbReference>
<dbReference type="EMBL" id="CP029462">
    <property type="protein sequence ID" value="AXL21004.1"/>
    <property type="molecule type" value="Genomic_DNA"/>
</dbReference>
<dbReference type="KEGG" id="meg:DKB62_05175"/>
<feature type="domain" description="Metallo-beta-lactamase" evidence="1">
    <location>
        <begin position="13"/>
        <end position="206"/>
    </location>
</feature>
<evidence type="ECO:0000313" key="2">
    <source>
        <dbReference type="EMBL" id="AXL21004.1"/>
    </source>
</evidence>
<accession>A0A346AYR1</accession>
<dbReference type="InterPro" id="IPR050114">
    <property type="entry name" value="UPF0173_UPF0282_UlaG_hydrolase"/>
</dbReference>